<proteinExistence type="predicted"/>
<evidence type="ECO:0000313" key="2">
    <source>
        <dbReference type="Proteomes" id="UP000319576"/>
    </source>
</evidence>
<gene>
    <name evidence="1" type="ORF">ETAA1_24930</name>
</gene>
<protein>
    <recommendedName>
        <fullName evidence="3">Lipoprotein</fullName>
    </recommendedName>
</protein>
<accession>A0A517XSQ4</accession>
<dbReference type="KEGG" id="uli:ETAA1_24930"/>
<organism evidence="1 2">
    <name type="scientific">Urbifossiella limnaea</name>
    <dbReference type="NCBI Taxonomy" id="2528023"/>
    <lineage>
        <taxon>Bacteria</taxon>
        <taxon>Pseudomonadati</taxon>
        <taxon>Planctomycetota</taxon>
        <taxon>Planctomycetia</taxon>
        <taxon>Gemmatales</taxon>
        <taxon>Gemmataceae</taxon>
        <taxon>Urbifossiella</taxon>
    </lineage>
</organism>
<sequence>MNRVVSLGVVVLVGCQAAPKLVEPFPEPSRASGSWVVLEDRRPAWEKAAFEGPVVSLYRFSRVSPNPWVRLQKATEAIVADLPEKPERVDVVVTSFRLVSKNADAPPRTEEGGTVQVGGRKASVLGTGRQGVDESMAYERARSAATSGDRNVAQQAAGALAFQGGAPAAGVQLGEAPAVELTEGPLDGLAPGAHCNIRGVLRLTYPGGRDKDVPFHVLASRPNETGSRYWGETLEQATTLGMIQFARQVRLGLGLPARE</sequence>
<dbReference type="RefSeq" id="WP_145238263.1">
    <property type="nucleotide sequence ID" value="NZ_CP036273.1"/>
</dbReference>
<dbReference type="Proteomes" id="UP000319576">
    <property type="component" value="Chromosome"/>
</dbReference>
<dbReference type="AlphaFoldDB" id="A0A517XSQ4"/>
<evidence type="ECO:0008006" key="3">
    <source>
        <dbReference type="Google" id="ProtNLM"/>
    </source>
</evidence>
<evidence type="ECO:0000313" key="1">
    <source>
        <dbReference type="EMBL" id="QDU20539.1"/>
    </source>
</evidence>
<name>A0A517XSQ4_9BACT</name>
<reference evidence="1 2" key="1">
    <citation type="submission" date="2019-02" db="EMBL/GenBank/DDBJ databases">
        <title>Deep-cultivation of Planctomycetes and their phenomic and genomic characterization uncovers novel biology.</title>
        <authorList>
            <person name="Wiegand S."/>
            <person name="Jogler M."/>
            <person name="Boedeker C."/>
            <person name="Pinto D."/>
            <person name="Vollmers J."/>
            <person name="Rivas-Marin E."/>
            <person name="Kohn T."/>
            <person name="Peeters S.H."/>
            <person name="Heuer A."/>
            <person name="Rast P."/>
            <person name="Oberbeckmann S."/>
            <person name="Bunk B."/>
            <person name="Jeske O."/>
            <person name="Meyerdierks A."/>
            <person name="Storesund J.E."/>
            <person name="Kallscheuer N."/>
            <person name="Luecker S."/>
            <person name="Lage O.M."/>
            <person name="Pohl T."/>
            <person name="Merkel B.J."/>
            <person name="Hornburger P."/>
            <person name="Mueller R.-W."/>
            <person name="Bruemmer F."/>
            <person name="Labrenz M."/>
            <person name="Spormann A.M."/>
            <person name="Op den Camp H."/>
            <person name="Overmann J."/>
            <person name="Amann R."/>
            <person name="Jetten M.S.M."/>
            <person name="Mascher T."/>
            <person name="Medema M.H."/>
            <person name="Devos D.P."/>
            <person name="Kaster A.-K."/>
            <person name="Ovreas L."/>
            <person name="Rohde M."/>
            <person name="Galperin M.Y."/>
            <person name="Jogler C."/>
        </authorList>
    </citation>
    <scope>NUCLEOTIDE SEQUENCE [LARGE SCALE GENOMIC DNA]</scope>
    <source>
        <strain evidence="1 2">ETA_A1</strain>
    </source>
</reference>
<dbReference type="PROSITE" id="PS51257">
    <property type="entry name" value="PROKAR_LIPOPROTEIN"/>
    <property type="match status" value="1"/>
</dbReference>
<keyword evidence="2" id="KW-1185">Reference proteome</keyword>
<dbReference type="EMBL" id="CP036273">
    <property type="protein sequence ID" value="QDU20539.1"/>
    <property type="molecule type" value="Genomic_DNA"/>
</dbReference>